<organism evidence="2 3">
    <name type="scientific">Sipha flava</name>
    <name type="common">yellow sugarcane aphid</name>
    <dbReference type="NCBI Taxonomy" id="143950"/>
    <lineage>
        <taxon>Eukaryota</taxon>
        <taxon>Metazoa</taxon>
        <taxon>Ecdysozoa</taxon>
        <taxon>Arthropoda</taxon>
        <taxon>Hexapoda</taxon>
        <taxon>Insecta</taxon>
        <taxon>Pterygota</taxon>
        <taxon>Neoptera</taxon>
        <taxon>Paraneoptera</taxon>
        <taxon>Hemiptera</taxon>
        <taxon>Sternorrhyncha</taxon>
        <taxon>Aphidomorpha</taxon>
        <taxon>Aphidoidea</taxon>
        <taxon>Aphididae</taxon>
        <taxon>Sipha</taxon>
    </lineage>
</organism>
<keyword evidence="2" id="KW-1185">Reference proteome</keyword>
<protein>
    <submittedName>
        <fullName evidence="3">Endoribonuclease rege-1-like</fullName>
    </submittedName>
</protein>
<gene>
    <name evidence="3" type="primary">LOC112693137</name>
</gene>
<feature type="domain" description="RNase NYN" evidence="1">
    <location>
        <begin position="285"/>
        <end position="430"/>
    </location>
</feature>
<dbReference type="RefSeq" id="XP_025423844.1">
    <property type="nucleotide sequence ID" value="XM_025568059.1"/>
</dbReference>
<name>A0A8B8GKS6_9HEMI</name>
<dbReference type="PANTHER" id="PTHR12876:SF35">
    <property type="entry name" value="LD08718P-RELATED"/>
    <property type="match status" value="1"/>
</dbReference>
<dbReference type="OrthoDB" id="392925at2759"/>
<reference evidence="3" key="1">
    <citation type="submission" date="2025-08" db="UniProtKB">
        <authorList>
            <consortium name="RefSeq"/>
        </authorList>
    </citation>
    <scope>IDENTIFICATION</scope>
    <source>
        <tissue evidence="3">Whole body</tissue>
    </source>
</reference>
<dbReference type="GO" id="GO:0005634">
    <property type="term" value="C:nucleus"/>
    <property type="evidence" value="ECO:0007669"/>
    <property type="project" value="TreeGrafter"/>
</dbReference>
<dbReference type="PANTHER" id="PTHR12876">
    <property type="entry name" value="N4BP1-RELATED"/>
    <property type="match status" value="1"/>
</dbReference>
<dbReference type="Gene3D" id="3.40.50.11980">
    <property type="match status" value="1"/>
</dbReference>
<dbReference type="GO" id="GO:0036464">
    <property type="term" value="C:cytoplasmic ribonucleoprotein granule"/>
    <property type="evidence" value="ECO:0007669"/>
    <property type="project" value="TreeGrafter"/>
</dbReference>
<sequence length="443" mass="49825">MGRVLRKKTKNIGSVPTQVLNSSKKTRKSKTNITLAKTKKLTKHVQINNELNENVNSSIEVIETEDNSFPLNDKLKNMNTVDSKAKMAINTSIDVIDITNSTIYDSNYENSKKINLNLENDGIIDLTDTTIISNNVNEHVNSLQSKCMLSINDDDDDIQIIEHNPIEIIISDDSDDDENIIHLTSVKKPIGLKSIEKHLSIPNSSKGIMKKKYNSPLRNRKHLKGKSSDNHLPINLGAFIIDKQRISNYSKKCDSYQFKSTVNVPSMPQLQKPSPDTTSTVARQLRPIVIDGLNIGHAYGSGIFSVKGIEICIQFFANRGHKDILAFLPQHRQGPPGSESNIILNKLVKKGHICYTPSRKVENLRMTCYDDRIILNHAHQCGGVVVSNDNYRDLYEESEAFKEIIGNRQVMVTFARGQIIVPDDQYNRKSDIRSLSDILCFPA</sequence>
<evidence type="ECO:0000259" key="1">
    <source>
        <dbReference type="Pfam" id="PF11977"/>
    </source>
</evidence>
<accession>A0A8B8GKS6</accession>
<proteinExistence type="predicted"/>
<dbReference type="InterPro" id="IPR021869">
    <property type="entry name" value="RNase_Zc3h12_NYN"/>
</dbReference>
<evidence type="ECO:0000313" key="2">
    <source>
        <dbReference type="Proteomes" id="UP000694846"/>
    </source>
</evidence>
<dbReference type="GO" id="GO:0003729">
    <property type="term" value="F:mRNA binding"/>
    <property type="evidence" value="ECO:0007669"/>
    <property type="project" value="TreeGrafter"/>
</dbReference>
<dbReference type="InterPro" id="IPR051101">
    <property type="entry name" value="ZC3H12/N4BP1_RNase_Reg"/>
</dbReference>
<dbReference type="AlphaFoldDB" id="A0A8B8GKS6"/>
<dbReference type="GO" id="GO:0004521">
    <property type="term" value="F:RNA endonuclease activity"/>
    <property type="evidence" value="ECO:0007669"/>
    <property type="project" value="TreeGrafter"/>
</dbReference>
<dbReference type="CDD" id="cd18719">
    <property type="entry name" value="PIN_Zc3h12a-N4BP1-like"/>
    <property type="match status" value="1"/>
</dbReference>
<evidence type="ECO:0000313" key="3">
    <source>
        <dbReference type="RefSeq" id="XP_025423844.1"/>
    </source>
</evidence>
<dbReference type="Pfam" id="PF11977">
    <property type="entry name" value="RNase_Zc3h12a"/>
    <property type="match status" value="1"/>
</dbReference>
<dbReference type="GeneID" id="112693137"/>
<dbReference type="FunFam" id="3.40.50.11980:FF:000001">
    <property type="entry name" value="ZC3H12A isoform 1"/>
    <property type="match status" value="1"/>
</dbReference>
<dbReference type="Proteomes" id="UP000694846">
    <property type="component" value="Unplaced"/>
</dbReference>